<sequence>MTDDRIQVPDPALVRRAGKRMIPALIAILILAAPITIWGVALLSAGELPGLPLAVGGLVLAVAAVMLTMSGLRVRQTLQQNTVSRESLRKARNVARGVRFASLGTLFGLVTYGLVRGLSGEWWSLLTALLVGIALYVLGNGASNAAKQQERSLVSPEVNT</sequence>
<keyword evidence="1" id="KW-0812">Transmembrane</keyword>
<protein>
    <submittedName>
        <fullName evidence="2">Uncharacterized protein</fullName>
    </submittedName>
</protein>
<keyword evidence="1" id="KW-1133">Transmembrane helix</keyword>
<evidence type="ECO:0000256" key="1">
    <source>
        <dbReference type="SAM" id="Phobius"/>
    </source>
</evidence>
<comment type="caution">
    <text evidence="2">The sequence shown here is derived from an EMBL/GenBank/DDBJ whole genome shotgun (WGS) entry which is preliminary data.</text>
</comment>
<accession>A0A919WC60</accession>
<dbReference type="Proteomes" id="UP000677082">
    <property type="component" value="Unassembled WGS sequence"/>
</dbReference>
<feature type="transmembrane region" description="Helical" evidence="1">
    <location>
        <begin position="121"/>
        <end position="139"/>
    </location>
</feature>
<keyword evidence="3" id="KW-1185">Reference proteome</keyword>
<evidence type="ECO:0000313" key="2">
    <source>
        <dbReference type="EMBL" id="GIM97539.1"/>
    </source>
</evidence>
<proteinExistence type="predicted"/>
<feature type="transmembrane region" description="Helical" evidence="1">
    <location>
        <begin position="93"/>
        <end position="115"/>
    </location>
</feature>
<evidence type="ECO:0000313" key="3">
    <source>
        <dbReference type="Proteomes" id="UP000677082"/>
    </source>
</evidence>
<dbReference type="EMBL" id="BOQN01000149">
    <property type="protein sequence ID" value="GIM97539.1"/>
    <property type="molecule type" value="Genomic_DNA"/>
</dbReference>
<feature type="transmembrane region" description="Helical" evidence="1">
    <location>
        <begin position="21"/>
        <end position="45"/>
    </location>
</feature>
<name>A0A919WC60_9ACTN</name>
<dbReference type="RefSeq" id="WP_213013176.1">
    <property type="nucleotide sequence ID" value="NZ_BOQN01000149.1"/>
</dbReference>
<gene>
    <name evidence="2" type="ORF">Ato02nite_093320</name>
</gene>
<feature type="transmembrane region" description="Helical" evidence="1">
    <location>
        <begin position="51"/>
        <end position="72"/>
    </location>
</feature>
<dbReference type="AlphaFoldDB" id="A0A919WC60"/>
<keyword evidence="1" id="KW-0472">Membrane</keyword>
<organism evidence="2 3">
    <name type="scientific">Paractinoplanes toevensis</name>
    <dbReference type="NCBI Taxonomy" id="571911"/>
    <lineage>
        <taxon>Bacteria</taxon>
        <taxon>Bacillati</taxon>
        <taxon>Actinomycetota</taxon>
        <taxon>Actinomycetes</taxon>
        <taxon>Micromonosporales</taxon>
        <taxon>Micromonosporaceae</taxon>
        <taxon>Paractinoplanes</taxon>
    </lineage>
</organism>
<reference evidence="2 3" key="1">
    <citation type="submission" date="2021-03" db="EMBL/GenBank/DDBJ databases">
        <title>Whole genome shotgun sequence of Actinoplanes toevensis NBRC 105298.</title>
        <authorList>
            <person name="Komaki H."/>
            <person name="Tamura T."/>
        </authorList>
    </citation>
    <scope>NUCLEOTIDE SEQUENCE [LARGE SCALE GENOMIC DNA]</scope>
    <source>
        <strain evidence="2 3">NBRC 105298</strain>
    </source>
</reference>